<accession>A0A517TTP7</accession>
<dbReference type="InterPro" id="IPR011044">
    <property type="entry name" value="Quino_amine_DH_bsu"/>
</dbReference>
<dbReference type="AlphaFoldDB" id="A0A517TTP7"/>
<feature type="repeat" description="WD" evidence="3">
    <location>
        <begin position="77"/>
        <end position="118"/>
    </location>
</feature>
<feature type="repeat" description="WD" evidence="3">
    <location>
        <begin position="421"/>
        <end position="455"/>
    </location>
</feature>
<feature type="domain" description="Peptidase C14 caspase" evidence="5">
    <location>
        <begin position="806"/>
        <end position="999"/>
    </location>
</feature>
<dbReference type="InterPro" id="IPR011600">
    <property type="entry name" value="Pept_C14_caspase"/>
</dbReference>
<dbReference type="GO" id="GO:0004197">
    <property type="term" value="F:cysteine-type endopeptidase activity"/>
    <property type="evidence" value="ECO:0007669"/>
    <property type="project" value="InterPro"/>
</dbReference>
<dbReference type="InterPro" id="IPR029030">
    <property type="entry name" value="Caspase-like_dom_sf"/>
</dbReference>
<keyword evidence="2" id="KW-0677">Repeat</keyword>
<dbReference type="KEGG" id="llh:I41_08930"/>
<dbReference type="SUPFAM" id="SSF52129">
    <property type="entry name" value="Caspase-like"/>
    <property type="match status" value="1"/>
</dbReference>
<keyword evidence="4" id="KW-0732">Signal</keyword>
<dbReference type="PANTHER" id="PTHR19879">
    <property type="entry name" value="TRANSCRIPTION INITIATION FACTOR TFIID"/>
    <property type="match status" value="1"/>
</dbReference>
<keyword evidence="7" id="KW-1185">Reference proteome</keyword>
<dbReference type="InterPro" id="IPR001680">
    <property type="entry name" value="WD40_rpt"/>
</dbReference>
<feature type="repeat" description="WD" evidence="3">
    <location>
        <begin position="498"/>
        <end position="539"/>
    </location>
</feature>
<feature type="repeat" description="WD" evidence="3">
    <location>
        <begin position="371"/>
        <end position="412"/>
    </location>
</feature>
<dbReference type="Pfam" id="PF00656">
    <property type="entry name" value="Peptidase_C14"/>
    <property type="match status" value="1"/>
</dbReference>
<dbReference type="RefSeq" id="WP_145431239.1">
    <property type="nucleotide sequence ID" value="NZ_CP036339.1"/>
</dbReference>
<dbReference type="EMBL" id="CP036339">
    <property type="protein sequence ID" value="QDT71733.1"/>
    <property type="molecule type" value="Genomic_DNA"/>
</dbReference>
<feature type="repeat" description="WD" evidence="3">
    <location>
        <begin position="329"/>
        <end position="370"/>
    </location>
</feature>
<feature type="repeat" description="WD" evidence="3">
    <location>
        <begin position="540"/>
        <end position="581"/>
    </location>
</feature>
<dbReference type="Gene3D" id="2.130.10.10">
    <property type="entry name" value="YVTN repeat-like/Quinoprotein amine dehydrogenase"/>
    <property type="match status" value="7"/>
</dbReference>
<dbReference type="PROSITE" id="PS00678">
    <property type="entry name" value="WD_REPEATS_1"/>
    <property type="match status" value="10"/>
</dbReference>
<feature type="repeat" description="WD" evidence="3">
    <location>
        <begin position="287"/>
        <end position="328"/>
    </location>
</feature>
<evidence type="ECO:0000256" key="4">
    <source>
        <dbReference type="SAM" id="SignalP"/>
    </source>
</evidence>
<evidence type="ECO:0000256" key="3">
    <source>
        <dbReference type="PROSITE-ProRule" id="PRU00221"/>
    </source>
</evidence>
<proteinExistence type="predicted"/>
<feature type="repeat" description="WD" evidence="3">
    <location>
        <begin position="161"/>
        <end position="202"/>
    </location>
</feature>
<sequence precursor="true">MKRRAVVFFFCLVALRAGALFAQKPSAANLPEPVLQVGPGFVTSIALSPDGRLLLIGSDADTTAIWEVATGRRLRILAGHTEAISSVAFSPDGKLALTGSGDKSAAVWDVVTGRRLRTLEGHTNEVASVVFSPDGKFALTGAYDATTVIWDVATGRQLRVLKGHRDTVTSIAFGPDGKFVITGSNDKTAAVWDVATGRRIRTLEGHTHNVNSVAFSPDGKLALTGSSDHTAAVWDVEAGRRLRALKGHTSSVNSVAFSPDGKLGLTGSWDETVGVWDVVTGRRLRILEGHTEEISSVAFSPDGSIVFTGSWDNTVGVWDIVTSRRLRTLEGHTSNVALVGFSRDGKLVLTGSEDQTVTLWDVATGRRLRILEGLTESISSVAFSHEGQLAFIGSWDNSAAVWDLISGRKLRTFEPPEGHVVNSAAFSPDGRLVLTSSIDGKSIVWDAATCRRLHTLDGHTNWVWAVAVSPDGKVALTGSEDNTAAVWDIATGQLLHTLRGHAEGVTSVAFSPDGKLALTGSKDKTAAVWDISTGRRMYTLEGHTEWVDPVAISPDGEMVLTISEDDTATVWDVATGRQLRNLDGFIHNARGVTFSPSGKLAVMPSAEGLAAYDIATGALLYRQTFTNAGILTTTPEGLFDGPSEASEAICYRVGGGLNVVPVDRFYQDFSYAGLYDAVHRGERPKPDVELGAAAPPTLQILERPDEDEVADQRVTIGVVVTDQGGGVSGPWLRHNGARIATSGAKRVDGNRLTQSFDVSLVAGINRLSIEAASGDGSWEAEPALIELRYTKSLDKPDLYLIAVGAAVYAEPSLRLQLPDDDASAMASLFESRGRTLYESVEVTSLLNDQATKQAILNGIDAVAKQAKPQDTLAVYLAGHGFAVGQRYYFLPCNMKLESQEFEDDVRRQGLPSDRLADAIGATPCLKRMLIYDTCNSGAAIRRSGKRDRNPLAFAGAVRRLSRGQGVFTITAAAADEEAAEIASLGHGALTYALLAGMRAVEGGPLEGRYVQTNNQDRVADVLEWFSFASGNLHRVVGAGQTAVVDNSGTPFPVLPVGE</sequence>
<protein>
    <submittedName>
        <fullName evidence="6">Translocation protein TolB</fullName>
    </submittedName>
</protein>
<dbReference type="GO" id="GO:0006508">
    <property type="term" value="P:proteolysis"/>
    <property type="evidence" value="ECO:0007669"/>
    <property type="project" value="InterPro"/>
</dbReference>
<dbReference type="CDD" id="cd00200">
    <property type="entry name" value="WD40"/>
    <property type="match status" value="2"/>
</dbReference>
<dbReference type="Pfam" id="PF00400">
    <property type="entry name" value="WD40"/>
    <property type="match status" value="13"/>
</dbReference>
<feature type="repeat" description="WD" evidence="3">
    <location>
        <begin position="119"/>
        <end position="160"/>
    </location>
</feature>
<dbReference type="InterPro" id="IPR036322">
    <property type="entry name" value="WD40_repeat_dom_sf"/>
</dbReference>
<dbReference type="PROSITE" id="PS50294">
    <property type="entry name" value="WD_REPEATS_REGION"/>
    <property type="match status" value="11"/>
</dbReference>
<feature type="repeat" description="WD" evidence="3">
    <location>
        <begin position="456"/>
        <end position="497"/>
    </location>
</feature>
<evidence type="ECO:0000256" key="2">
    <source>
        <dbReference type="ARBA" id="ARBA00022737"/>
    </source>
</evidence>
<dbReference type="Gene3D" id="3.40.50.1460">
    <property type="match status" value="1"/>
</dbReference>
<dbReference type="SUPFAM" id="SSF50978">
    <property type="entry name" value="WD40 repeat-like"/>
    <property type="match status" value="2"/>
</dbReference>
<feature type="signal peptide" evidence="4">
    <location>
        <begin position="1"/>
        <end position="22"/>
    </location>
</feature>
<name>A0A517TTP7_9BACT</name>
<feature type="chain" id="PRO_5022145452" evidence="4">
    <location>
        <begin position="23"/>
        <end position="1058"/>
    </location>
</feature>
<dbReference type="InterPro" id="IPR020472">
    <property type="entry name" value="WD40_PAC1"/>
</dbReference>
<evidence type="ECO:0000313" key="6">
    <source>
        <dbReference type="EMBL" id="QDT71733.1"/>
    </source>
</evidence>
<evidence type="ECO:0000313" key="7">
    <source>
        <dbReference type="Proteomes" id="UP000317909"/>
    </source>
</evidence>
<dbReference type="Proteomes" id="UP000317909">
    <property type="component" value="Chromosome"/>
</dbReference>
<gene>
    <name evidence="6" type="ORF">I41_08930</name>
</gene>
<dbReference type="PRINTS" id="PR00320">
    <property type="entry name" value="GPROTEINBRPT"/>
</dbReference>
<dbReference type="SMART" id="SM00320">
    <property type="entry name" value="WD40"/>
    <property type="match status" value="13"/>
</dbReference>
<evidence type="ECO:0000256" key="1">
    <source>
        <dbReference type="ARBA" id="ARBA00022574"/>
    </source>
</evidence>
<dbReference type="PANTHER" id="PTHR19879:SF9">
    <property type="entry name" value="TRANSCRIPTION INITIATION FACTOR TFIID SUBUNIT 5"/>
    <property type="match status" value="1"/>
</dbReference>
<dbReference type="SUPFAM" id="SSF50969">
    <property type="entry name" value="YVTN repeat-like/Quinoprotein amine dehydrogenase"/>
    <property type="match status" value="1"/>
</dbReference>
<keyword evidence="1 3" id="KW-0853">WD repeat</keyword>
<dbReference type="OrthoDB" id="9806985at2"/>
<feature type="repeat" description="WD" evidence="3">
    <location>
        <begin position="203"/>
        <end position="244"/>
    </location>
</feature>
<evidence type="ECO:0000259" key="5">
    <source>
        <dbReference type="Pfam" id="PF00656"/>
    </source>
</evidence>
<dbReference type="InterPro" id="IPR019775">
    <property type="entry name" value="WD40_repeat_CS"/>
</dbReference>
<feature type="repeat" description="WD" evidence="3">
    <location>
        <begin position="245"/>
        <end position="286"/>
    </location>
</feature>
<dbReference type="PROSITE" id="PS50082">
    <property type="entry name" value="WD_REPEATS_2"/>
    <property type="match status" value="13"/>
</dbReference>
<feature type="repeat" description="WD" evidence="3">
    <location>
        <begin position="35"/>
        <end position="76"/>
    </location>
</feature>
<reference evidence="6 7" key="1">
    <citation type="submission" date="2019-02" db="EMBL/GenBank/DDBJ databases">
        <title>Deep-cultivation of Planctomycetes and their phenomic and genomic characterization uncovers novel biology.</title>
        <authorList>
            <person name="Wiegand S."/>
            <person name="Jogler M."/>
            <person name="Boedeker C."/>
            <person name="Pinto D."/>
            <person name="Vollmers J."/>
            <person name="Rivas-Marin E."/>
            <person name="Kohn T."/>
            <person name="Peeters S.H."/>
            <person name="Heuer A."/>
            <person name="Rast P."/>
            <person name="Oberbeckmann S."/>
            <person name="Bunk B."/>
            <person name="Jeske O."/>
            <person name="Meyerdierks A."/>
            <person name="Storesund J.E."/>
            <person name="Kallscheuer N."/>
            <person name="Luecker S."/>
            <person name="Lage O.M."/>
            <person name="Pohl T."/>
            <person name="Merkel B.J."/>
            <person name="Hornburger P."/>
            <person name="Mueller R.-W."/>
            <person name="Bruemmer F."/>
            <person name="Labrenz M."/>
            <person name="Spormann A.M."/>
            <person name="Op den Camp H."/>
            <person name="Overmann J."/>
            <person name="Amann R."/>
            <person name="Jetten M.S.M."/>
            <person name="Mascher T."/>
            <person name="Medema M.H."/>
            <person name="Devos D.P."/>
            <person name="Kaster A.-K."/>
            <person name="Ovreas L."/>
            <person name="Rohde M."/>
            <person name="Galperin M.Y."/>
            <person name="Jogler C."/>
        </authorList>
    </citation>
    <scope>NUCLEOTIDE SEQUENCE [LARGE SCALE GENOMIC DNA]</scope>
    <source>
        <strain evidence="6 7">I41</strain>
    </source>
</reference>
<dbReference type="InterPro" id="IPR015943">
    <property type="entry name" value="WD40/YVTN_repeat-like_dom_sf"/>
</dbReference>
<organism evidence="6 7">
    <name type="scientific">Lacipirellula limnantheis</name>
    <dbReference type="NCBI Taxonomy" id="2528024"/>
    <lineage>
        <taxon>Bacteria</taxon>
        <taxon>Pseudomonadati</taxon>
        <taxon>Planctomycetota</taxon>
        <taxon>Planctomycetia</taxon>
        <taxon>Pirellulales</taxon>
        <taxon>Lacipirellulaceae</taxon>
        <taxon>Lacipirellula</taxon>
    </lineage>
</organism>